<reference evidence="4" key="2">
    <citation type="submission" date="2015-01" db="EMBL/GenBank/DDBJ databases">
        <title>Evolutionary Origins and Diversification of the Mycorrhizal Mutualists.</title>
        <authorList>
            <consortium name="DOE Joint Genome Institute"/>
            <consortium name="Mycorrhizal Genomics Consortium"/>
            <person name="Kohler A."/>
            <person name="Kuo A."/>
            <person name="Nagy L.G."/>
            <person name="Floudas D."/>
            <person name="Copeland A."/>
            <person name="Barry K.W."/>
            <person name="Cichocki N."/>
            <person name="Veneault-Fourrey C."/>
            <person name="LaButti K."/>
            <person name="Lindquist E.A."/>
            <person name="Lipzen A."/>
            <person name="Lundell T."/>
            <person name="Morin E."/>
            <person name="Murat C."/>
            <person name="Riley R."/>
            <person name="Ohm R."/>
            <person name="Sun H."/>
            <person name="Tunlid A."/>
            <person name="Henrissat B."/>
            <person name="Grigoriev I.V."/>
            <person name="Hibbett D.S."/>
            <person name="Martin F."/>
        </authorList>
    </citation>
    <scope>NUCLEOTIDE SEQUENCE [LARGE SCALE GENOMIC DNA]</scope>
    <source>
        <strain evidence="4">441</strain>
    </source>
</reference>
<dbReference type="Proteomes" id="UP000054018">
    <property type="component" value="Unassembled WGS sequence"/>
</dbReference>
<gene>
    <name evidence="3" type="ORF">PISMIDRAFT_13915</name>
</gene>
<dbReference type="EMBL" id="KN833791">
    <property type="protein sequence ID" value="KIK19091.1"/>
    <property type="molecule type" value="Genomic_DNA"/>
</dbReference>
<dbReference type="InterPro" id="IPR046522">
    <property type="entry name" value="DUF6699"/>
</dbReference>
<feature type="compositionally biased region" description="Polar residues" evidence="1">
    <location>
        <begin position="320"/>
        <end position="339"/>
    </location>
</feature>
<evidence type="ECO:0000256" key="1">
    <source>
        <dbReference type="SAM" id="MobiDB-lite"/>
    </source>
</evidence>
<dbReference type="AlphaFoldDB" id="A0A0C9YR45"/>
<dbReference type="HOGENOM" id="CLU_034121_0_0_1"/>
<dbReference type="Pfam" id="PF20415">
    <property type="entry name" value="DUF6699"/>
    <property type="match status" value="1"/>
</dbReference>
<keyword evidence="4" id="KW-1185">Reference proteome</keyword>
<organism evidence="3 4">
    <name type="scientific">Pisolithus microcarpus 441</name>
    <dbReference type="NCBI Taxonomy" id="765257"/>
    <lineage>
        <taxon>Eukaryota</taxon>
        <taxon>Fungi</taxon>
        <taxon>Dikarya</taxon>
        <taxon>Basidiomycota</taxon>
        <taxon>Agaricomycotina</taxon>
        <taxon>Agaricomycetes</taxon>
        <taxon>Agaricomycetidae</taxon>
        <taxon>Boletales</taxon>
        <taxon>Sclerodermatineae</taxon>
        <taxon>Pisolithaceae</taxon>
        <taxon>Pisolithus</taxon>
    </lineage>
</organism>
<feature type="compositionally biased region" description="Polar residues" evidence="1">
    <location>
        <begin position="301"/>
        <end position="310"/>
    </location>
</feature>
<reference evidence="3 4" key="1">
    <citation type="submission" date="2014-04" db="EMBL/GenBank/DDBJ databases">
        <authorList>
            <consortium name="DOE Joint Genome Institute"/>
            <person name="Kuo A."/>
            <person name="Kohler A."/>
            <person name="Costa M.D."/>
            <person name="Nagy L.G."/>
            <person name="Floudas D."/>
            <person name="Copeland A."/>
            <person name="Barry K.W."/>
            <person name="Cichocki N."/>
            <person name="Veneault-Fourrey C."/>
            <person name="LaButti K."/>
            <person name="Lindquist E.A."/>
            <person name="Lipzen A."/>
            <person name="Lundell T."/>
            <person name="Morin E."/>
            <person name="Murat C."/>
            <person name="Sun H."/>
            <person name="Tunlid A."/>
            <person name="Henrissat B."/>
            <person name="Grigoriev I.V."/>
            <person name="Hibbett D.S."/>
            <person name="Martin F."/>
            <person name="Nordberg H.P."/>
            <person name="Cantor M.N."/>
            <person name="Hua S.X."/>
        </authorList>
    </citation>
    <scope>NUCLEOTIDE SEQUENCE [LARGE SCALE GENOMIC DNA]</scope>
    <source>
        <strain evidence="3 4">441</strain>
    </source>
</reference>
<evidence type="ECO:0000259" key="2">
    <source>
        <dbReference type="Pfam" id="PF20415"/>
    </source>
</evidence>
<dbReference type="OrthoDB" id="3352225at2759"/>
<name>A0A0C9YR45_9AGAM</name>
<evidence type="ECO:0000313" key="3">
    <source>
        <dbReference type="EMBL" id="KIK19091.1"/>
    </source>
</evidence>
<protein>
    <recommendedName>
        <fullName evidence="2">DUF6699 domain-containing protein</fullName>
    </recommendedName>
</protein>
<proteinExistence type="predicted"/>
<feature type="region of interest" description="Disordered" evidence="1">
    <location>
        <begin position="301"/>
        <end position="392"/>
    </location>
</feature>
<sequence length="438" mass="47771">MPYNLPPTMTTLGYPGLAPSIASADPALEPPLPSLVIPSPDIACVNIGRASSSDHTDPFAKGPHYVPVLEPSLAGVLGTVVRINPLLAPPGDLPEPQLRWNMLFHPSSCNHQTDGRRSWMEQREAPATYPRLTYVKIISSSFPWMIQIDARDLTTGVTCGEILDGISEYLYSDVTKDESEMVSETSKLHIFSTYEHNRSTDPNVPGGGLGVALKRLDWLGNNTMFGGLVLSDEFTKEDCGDTPPTTFDLKCLPNRPPTPQELHEQPLLPQKATPSTNGSQSSSVTANELHERPLRQAFGSVNESQFTPSCPSAKELQEQLWRQQATSTHASQSTRSDPVTANKLHEQGPLRQQALTRSPNESQSPPSSPPMAQPLKQSLHQKATRSAHKFQSSGRPFSIEISITFDGIPSGYARIPDHVVASCSSHEHVGEMNGNDHI</sequence>
<dbReference type="STRING" id="765257.A0A0C9YR45"/>
<feature type="domain" description="DUF6699" evidence="2">
    <location>
        <begin position="98"/>
        <end position="230"/>
    </location>
</feature>
<accession>A0A0C9YR45</accession>
<evidence type="ECO:0000313" key="4">
    <source>
        <dbReference type="Proteomes" id="UP000054018"/>
    </source>
</evidence>